<evidence type="ECO:0000256" key="1">
    <source>
        <dbReference type="SAM" id="MobiDB-lite"/>
    </source>
</evidence>
<reference evidence="2" key="1">
    <citation type="submission" date="2023-06" db="EMBL/GenBank/DDBJ databases">
        <title>Genome-scale phylogeny and comparative genomics of the fungal order Sordariales.</title>
        <authorList>
            <consortium name="Lawrence Berkeley National Laboratory"/>
            <person name="Hensen N."/>
            <person name="Bonometti L."/>
            <person name="Westerberg I."/>
            <person name="Brannstrom I.O."/>
            <person name="Guillou S."/>
            <person name="Cros-Aarteil S."/>
            <person name="Calhoun S."/>
            <person name="Haridas S."/>
            <person name="Kuo A."/>
            <person name="Mondo S."/>
            <person name="Pangilinan J."/>
            <person name="Riley R."/>
            <person name="Labutti K."/>
            <person name="Andreopoulos B."/>
            <person name="Lipzen A."/>
            <person name="Chen C."/>
            <person name="Yanf M."/>
            <person name="Daum C."/>
            <person name="Ng V."/>
            <person name="Clum A."/>
            <person name="Steindorff A."/>
            <person name="Ohm R."/>
            <person name="Martin F."/>
            <person name="Silar P."/>
            <person name="Natvig D."/>
            <person name="Lalanne C."/>
            <person name="Gautier V."/>
            <person name="Ament-Velasquez S.L."/>
            <person name="Kruys A."/>
            <person name="Hutchinson M.I."/>
            <person name="Powell A.J."/>
            <person name="Barry K."/>
            <person name="Miller A.N."/>
            <person name="Grigoriev I.V."/>
            <person name="Debuchy R."/>
            <person name="Gladieux P."/>
            <person name="Thoren M.H."/>
            <person name="Johannesson H."/>
        </authorList>
    </citation>
    <scope>NUCLEOTIDE SEQUENCE</scope>
    <source>
        <strain evidence="2">SMH4607-1</strain>
    </source>
</reference>
<proteinExistence type="predicted"/>
<evidence type="ECO:0000313" key="2">
    <source>
        <dbReference type="EMBL" id="KAK0708163.1"/>
    </source>
</evidence>
<feature type="compositionally biased region" description="Acidic residues" evidence="1">
    <location>
        <begin position="142"/>
        <end position="155"/>
    </location>
</feature>
<keyword evidence="3" id="KW-1185">Reference proteome</keyword>
<feature type="compositionally biased region" description="Low complexity" evidence="1">
    <location>
        <begin position="1"/>
        <end position="24"/>
    </location>
</feature>
<sequence length="185" mass="20525">MPRSSRSSSSSSSGSRSSGGSSRSYTDRRLPRTTAVKALVYLTGQDPRKITGVRVYNYDDFETNSYGSGFSGSSWSSQNSQIYLLESRHMHWYGEDDASYHGSYRAKKPKPASGRSSKQGVRDAWSGQQQYNPKTRRHATVEEDDEEEDDEDDYSDSSSNASAHEFAAADGTAGRTRRRGRAFCA</sequence>
<feature type="compositionally biased region" description="Basic residues" evidence="1">
    <location>
        <begin position="175"/>
        <end position="185"/>
    </location>
</feature>
<evidence type="ECO:0000313" key="3">
    <source>
        <dbReference type="Proteomes" id="UP001172102"/>
    </source>
</evidence>
<organism evidence="2 3">
    <name type="scientific">Lasiosphaeris hirsuta</name>
    <dbReference type="NCBI Taxonomy" id="260670"/>
    <lineage>
        <taxon>Eukaryota</taxon>
        <taxon>Fungi</taxon>
        <taxon>Dikarya</taxon>
        <taxon>Ascomycota</taxon>
        <taxon>Pezizomycotina</taxon>
        <taxon>Sordariomycetes</taxon>
        <taxon>Sordariomycetidae</taxon>
        <taxon>Sordariales</taxon>
        <taxon>Lasiosphaeriaceae</taxon>
        <taxon>Lasiosphaeris</taxon>
    </lineage>
</organism>
<dbReference type="EMBL" id="JAUKUA010000006">
    <property type="protein sequence ID" value="KAK0708163.1"/>
    <property type="molecule type" value="Genomic_DNA"/>
</dbReference>
<gene>
    <name evidence="2" type="ORF">B0H67DRAFT_330639</name>
</gene>
<accession>A0AA40A2S3</accession>
<dbReference type="AlphaFoldDB" id="A0AA40A2S3"/>
<name>A0AA40A2S3_9PEZI</name>
<protein>
    <submittedName>
        <fullName evidence="2">Uncharacterized protein</fullName>
    </submittedName>
</protein>
<comment type="caution">
    <text evidence="2">The sequence shown here is derived from an EMBL/GenBank/DDBJ whole genome shotgun (WGS) entry which is preliminary data.</text>
</comment>
<feature type="region of interest" description="Disordered" evidence="1">
    <location>
        <begin position="1"/>
        <end position="30"/>
    </location>
</feature>
<feature type="region of interest" description="Disordered" evidence="1">
    <location>
        <begin position="99"/>
        <end position="185"/>
    </location>
</feature>
<dbReference type="Proteomes" id="UP001172102">
    <property type="component" value="Unassembled WGS sequence"/>
</dbReference>